<protein>
    <submittedName>
        <fullName evidence="3">Btz domain-containing protein</fullName>
    </submittedName>
</protein>
<reference evidence="3" key="1">
    <citation type="submission" date="2017-02" db="UniProtKB">
        <authorList>
            <consortium name="WormBaseParasite"/>
        </authorList>
    </citation>
    <scope>IDENTIFICATION</scope>
</reference>
<dbReference type="Proteomes" id="UP000046392">
    <property type="component" value="Unplaced"/>
</dbReference>
<feature type="compositionally biased region" description="Basic residues" evidence="1">
    <location>
        <begin position="36"/>
        <end position="48"/>
    </location>
</feature>
<keyword evidence="2" id="KW-1185">Reference proteome</keyword>
<dbReference type="WBParaSite" id="SPAL_0000085900.1">
    <property type="protein sequence ID" value="SPAL_0000085900.1"/>
    <property type="gene ID" value="SPAL_0000085900"/>
</dbReference>
<dbReference type="AlphaFoldDB" id="A0A0N5B457"/>
<name>A0A0N5B457_STREA</name>
<feature type="compositionally biased region" description="Polar residues" evidence="1">
    <location>
        <begin position="21"/>
        <end position="31"/>
    </location>
</feature>
<evidence type="ECO:0000313" key="3">
    <source>
        <dbReference type="WBParaSite" id="SPAL_0000085900.1"/>
    </source>
</evidence>
<evidence type="ECO:0000313" key="2">
    <source>
        <dbReference type="Proteomes" id="UP000046392"/>
    </source>
</evidence>
<proteinExistence type="predicted"/>
<feature type="region of interest" description="Disordered" evidence="1">
    <location>
        <begin position="1"/>
        <end position="74"/>
    </location>
</feature>
<accession>A0A0N5B457</accession>
<organism evidence="2 3">
    <name type="scientific">Strongyloides papillosus</name>
    <name type="common">Intestinal threadworm</name>
    <dbReference type="NCBI Taxonomy" id="174720"/>
    <lineage>
        <taxon>Eukaryota</taxon>
        <taxon>Metazoa</taxon>
        <taxon>Ecdysozoa</taxon>
        <taxon>Nematoda</taxon>
        <taxon>Chromadorea</taxon>
        <taxon>Rhabditida</taxon>
        <taxon>Tylenchina</taxon>
        <taxon>Panagrolaimomorpha</taxon>
        <taxon>Strongyloidoidea</taxon>
        <taxon>Strongyloididae</taxon>
        <taxon>Strongyloides</taxon>
    </lineage>
</organism>
<evidence type="ECO:0000256" key="1">
    <source>
        <dbReference type="SAM" id="MobiDB-lite"/>
    </source>
</evidence>
<sequence>MLRGRSPSRMFPNGNHRGRLPSNQGSPKGLQSRSRSNSRRRSRSREHRQHMDMNFKLKMHGHGLAQNPYDVKRF</sequence>